<sequence>MQKITPFLWFDKNAEEAMNFYVSVFQTSPAKKLDSKIVSIHRYPDGPLQEPIRGMEGKVLTAVFELEGQPFMALDGGPFFRPSGAVSLYVECGTQEEVDHFWNKLSEGGDPKAQQSGWLKDKYDFSWQIIPKALPQLLNDPDKAKAGRVMQAMLAIDTHG</sequence>
<dbReference type="SUPFAM" id="SSF54593">
    <property type="entry name" value="Glyoxalase/Bleomycin resistance protein/Dihydroxybiphenyl dioxygenase"/>
    <property type="match status" value="1"/>
</dbReference>
<gene>
    <name evidence="2" type="ORF">A2722_03525</name>
</gene>
<dbReference type="PANTHER" id="PTHR33990">
    <property type="entry name" value="PROTEIN YJDN-RELATED"/>
    <property type="match status" value="1"/>
</dbReference>
<dbReference type="EMBL" id="MFEO01000017">
    <property type="protein sequence ID" value="OGE89732.1"/>
    <property type="molecule type" value="Genomic_DNA"/>
</dbReference>
<dbReference type="AlphaFoldDB" id="A0A1F5PJ87"/>
<organism evidence="2 3">
    <name type="scientific">Candidatus Doudnabacteria bacterium RIFCSPHIGHO2_01_FULL_50_11</name>
    <dbReference type="NCBI Taxonomy" id="1817828"/>
    <lineage>
        <taxon>Bacteria</taxon>
        <taxon>Candidatus Doudnaibacteriota</taxon>
    </lineage>
</organism>
<dbReference type="PIRSF" id="PIRSF021700">
    <property type="entry name" value="3_dmu_93_MTrfase"/>
    <property type="match status" value="1"/>
</dbReference>
<reference evidence="2 3" key="1">
    <citation type="journal article" date="2016" name="Nat. Commun.">
        <title>Thousands of microbial genomes shed light on interconnected biogeochemical processes in an aquifer system.</title>
        <authorList>
            <person name="Anantharaman K."/>
            <person name="Brown C.T."/>
            <person name="Hug L.A."/>
            <person name="Sharon I."/>
            <person name="Castelle C.J."/>
            <person name="Probst A.J."/>
            <person name="Thomas B.C."/>
            <person name="Singh A."/>
            <person name="Wilkins M.J."/>
            <person name="Karaoz U."/>
            <person name="Brodie E.L."/>
            <person name="Williams K.H."/>
            <person name="Hubbard S.S."/>
            <person name="Banfield J.F."/>
        </authorList>
    </citation>
    <scope>NUCLEOTIDE SEQUENCE [LARGE SCALE GENOMIC DNA]</scope>
</reference>
<comment type="caution">
    <text evidence="2">The sequence shown here is derived from an EMBL/GenBank/DDBJ whole genome shotgun (WGS) entry which is preliminary data.</text>
</comment>
<dbReference type="Pfam" id="PF06983">
    <property type="entry name" value="3-dmu-9_3-mt"/>
    <property type="match status" value="1"/>
</dbReference>
<evidence type="ECO:0000259" key="1">
    <source>
        <dbReference type="Pfam" id="PF06983"/>
    </source>
</evidence>
<evidence type="ECO:0000313" key="3">
    <source>
        <dbReference type="Proteomes" id="UP000178377"/>
    </source>
</evidence>
<dbReference type="Proteomes" id="UP000178377">
    <property type="component" value="Unassembled WGS sequence"/>
</dbReference>
<accession>A0A1F5PJ87</accession>
<protein>
    <recommendedName>
        <fullName evidence="1">PhnB-like domain-containing protein</fullName>
    </recommendedName>
</protein>
<evidence type="ECO:0000313" key="2">
    <source>
        <dbReference type="EMBL" id="OGE89732.1"/>
    </source>
</evidence>
<dbReference type="CDD" id="cd06588">
    <property type="entry name" value="PhnB_like"/>
    <property type="match status" value="1"/>
</dbReference>
<proteinExistence type="predicted"/>
<dbReference type="PANTHER" id="PTHR33990:SF2">
    <property type="entry name" value="PHNB-LIKE DOMAIN-CONTAINING PROTEIN"/>
    <property type="match status" value="1"/>
</dbReference>
<dbReference type="InterPro" id="IPR009725">
    <property type="entry name" value="3_dmu_93_MTrfase"/>
</dbReference>
<name>A0A1F5PJ87_9BACT</name>
<dbReference type="STRING" id="1817828.A2722_03525"/>
<dbReference type="InterPro" id="IPR028973">
    <property type="entry name" value="PhnB-like"/>
</dbReference>
<feature type="domain" description="PhnB-like" evidence="1">
    <location>
        <begin position="2"/>
        <end position="130"/>
    </location>
</feature>
<dbReference type="Gene3D" id="3.10.180.10">
    <property type="entry name" value="2,3-Dihydroxybiphenyl 1,2-Dioxygenase, domain 1"/>
    <property type="match status" value="1"/>
</dbReference>
<dbReference type="InterPro" id="IPR029068">
    <property type="entry name" value="Glyas_Bleomycin-R_OHBP_Dase"/>
</dbReference>